<dbReference type="Gene3D" id="3.60.20.10">
    <property type="entry name" value="Glutamine Phosphoribosylpyrophosphate, subunit 1, domain 1"/>
    <property type="match status" value="1"/>
</dbReference>
<dbReference type="AlphaFoldDB" id="A0AAD9B9E3"/>
<keyword evidence="8" id="KW-0472">Membrane</keyword>
<dbReference type="SMART" id="SM00185">
    <property type="entry name" value="ARM"/>
    <property type="match status" value="1"/>
</dbReference>
<evidence type="ECO:0000256" key="2">
    <source>
        <dbReference type="ARBA" id="ARBA00004294"/>
    </source>
</evidence>
<dbReference type="PROSITE" id="PS51257">
    <property type="entry name" value="PROKAR_LIPOPROTEIN"/>
    <property type="match status" value="1"/>
</dbReference>
<dbReference type="InterPro" id="IPR016617">
    <property type="entry name" value="ARMC1"/>
</dbReference>
<dbReference type="InterPro" id="IPR016295">
    <property type="entry name" value="Proteasome_beta4"/>
</dbReference>
<comment type="subunit">
    <text evidence="11">Interacts with mitochondrial contact site and cristae organizing system (MICOS) complex components IMMT/MIC60 and MICOS10/MIC10. Interacts with mitochondrial outer membrane sorting assembly machinery (SAM) complex components SAMM50 and MTX1.</text>
</comment>
<keyword evidence="14" id="KW-1185">Reference proteome</keyword>
<dbReference type="InterPro" id="IPR016050">
    <property type="entry name" value="Proteasome_bsu_CS"/>
</dbReference>
<dbReference type="GO" id="GO:0005634">
    <property type="term" value="C:nucleus"/>
    <property type="evidence" value="ECO:0007669"/>
    <property type="project" value="UniProtKB-SubCell"/>
</dbReference>
<evidence type="ECO:0000256" key="9">
    <source>
        <dbReference type="ARBA" id="ARBA00023242"/>
    </source>
</evidence>
<evidence type="ECO:0000313" key="14">
    <source>
        <dbReference type="Proteomes" id="UP001228049"/>
    </source>
</evidence>
<proteinExistence type="predicted"/>
<keyword evidence="9" id="KW-0539">Nucleus</keyword>
<evidence type="ECO:0000256" key="11">
    <source>
        <dbReference type="ARBA" id="ARBA00046478"/>
    </source>
</evidence>
<evidence type="ECO:0000256" key="12">
    <source>
        <dbReference type="SAM" id="MobiDB-lite"/>
    </source>
</evidence>
<comment type="function">
    <text evidence="10">In association with mitochondrial contact site and cristae organizing system (MICOS) complex components and mitochondrial outer membrane sorting assembly machinery (SAM) complex components may regulate mitochondrial dynamics playing a role in determining mitochondrial length, distribution and motility.</text>
</comment>
<dbReference type="InterPro" id="IPR001353">
    <property type="entry name" value="Proteasome_sua/b"/>
</dbReference>
<dbReference type="SUPFAM" id="SSF56235">
    <property type="entry name" value="N-terminal nucleophile aminohydrolases (Ntn hydrolases)"/>
    <property type="match status" value="1"/>
</dbReference>
<dbReference type="Pfam" id="PF00227">
    <property type="entry name" value="Proteasome"/>
    <property type="match status" value="1"/>
</dbReference>
<evidence type="ECO:0000256" key="4">
    <source>
        <dbReference type="ARBA" id="ARBA00016157"/>
    </source>
</evidence>
<evidence type="ECO:0000256" key="10">
    <source>
        <dbReference type="ARBA" id="ARBA00023764"/>
    </source>
</evidence>
<dbReference type="EMBL" id="JASDAP010000026">
    <property type="protein sequence ID" value="KAK1879570.1"/>
    <property type="molecule type" value="Genomic_DNA"/>
</dbReference>
<feature type="compositionally biased region" description="Acidic residues" evidence="12">
    <location>
        <begin position="518"/>
        <end position="541"/>
    </location>
</feature>
<accession>A0AAD9B9E3</accession>
<reference evidence="13" key="1">
    <citation type="submission" date="2023-04" db="EMBL/GenBank/DDBJ databases">
        <title>Chromosome-level genome of Chaenocephalus aceratus.</title>
        <authorList>
            <person name="Park H."/>
        </authorList>
    </citation>
    <scope>NUCLEOTIDE SEQUENCE</scope>
    <source>
        <strain evidence="13">DE</strain>
        <tissue evidence="13">Muscle</tissue>
    </source>
</reference>
<dbReference type="FunFam" id="3.60.20.10:FF:000014">
    <property type="entry name" value="Proteasome subunit beta type-7"/>
    <property type="match status" value="1"/>
</dbReference>
<dbReference type="PANTHER" id="PTHR46840">
    <property type="entry name" value="ARMADILLO REPEAT-CONTAINING PROTEIN 1"/>
    <property type="match status" value="1"/>
</dbReference>
<evidence type="ECO:0000256" key="1">
    <source>
        <dbReference type="ARBA" id="ARBA00004123"/>
    </source>
</evidence>
<protein>
    <recommendedName>
        <fullName evidence="3">Armadillo repeat-containing protein 1</fullName>
    </recommendedName>
    <alternativeName>
        <fullName evidence="4">Proteasome subunit beta type-4</fullName>
    </alternativeName>
</protein>
<feature type="region of interest" description="Disordered" evidence="12">
    <location>
        <begin position="518"/>
        <end position="560"/>
    </location>
</feature>
<comment type="subcellular location">
    <subcellularLocation>
        <location evidence="2">Mitochondrion outer membrane</location>
    </subcellularLocation>
    <subcellularLocation>
        <location evidence="1">Nucleus</location>
    </subcellularLocation>
</comment>
<dbReference type="CDD" id="cd03760">
    <property type="entry name" value="proteasome_beta_type_4"/>
    <property type="match status" value="1"/>
</dbReference>
<dbReference type="SUPFAM" id="SSF48371">
    <property type="entry name" value="ARM repeat"/>
    <property type="match status" value="1"/>
</dbReference>
<comment type="caution">
    <text evidence="13">The sequence shown here is derived from an EMBL/GenBank/DDBJ whole genome shotgun (WGS) entry which is preliminary data.</text>
</comment>
<dbReference type="PROSITE" id="PS00854">
    <property type="entry name" value="PROTEASOME_BETA_1"/>
    <property type="match status" value="1"/>
</dbReference>
<gene>
    <name evidence="13" type="ORF">KUDE01_027687</name>
</gene>
<dbReference type="InterPro" id="IPR029055">
    <property type="entry name" value="Ntn_hydrolases_N"/>
</dbReference>
<dbReference type="Proteomes" id="UP001228049">
    <property type="component" value="Unassembled WGS sequence"/>
</dbReference>
<dbReference type="InterPro" id="IPR000225">
    <property type="entry name" value="Armadillo"/>
</dbReference>
<dbReference type="PANTHER" id="PTHR46840:SF1">
    <property type="entry name" value="ARMADILLO REPEAT-CONTAINING PROTEIN 1"/>
    <property type="match status" value="1"/>
</dbReference>
<evidence type="ECO:0000313" key="13">
    <source>
        <dbReference type="EMBL" id="KAK1879570.1"/>
    </source>
</evidence>
<keyword evidence="5" id="KW-0963">Cytoplasm</keyword>
<keyword evidence="6" id="KW-0496">Mitochondrion</keyword>
<dbReference type="Gene3D" id="1.25.10.10">
    <property type="entry name" value="Leucine-rich Repeat Variant"/>
    <property type="match status" value="1"/>
</dbReference>
<dbReference type="GO" id="GO:0051603">
    <property type="term" value="P:proteolysis involved in protein catabolic process"/>
    <property type="evidence" value="ECO:0007669"/>
    <property type="project" value="InterPro"/>
</dbReference>
<dbReference type="InterPro" id="IPR011989">
    <property type="entry name" value="ARM-like"/>
</dbReference>
<keyword evidence="6" id="KW-1000">Mitochondrion outer membrane</keyword>
<evidence type="ECO:0000256" key="5">
    <source>
        <dbReference type="ARBA" id="ARBA00022490"/>
    </source>
</evidence>
<dbReference type="GO" id="GO:0005839">
    <property type="term" value="C:proteasome core complex"/>
    <property type="evidence" value="ECO:0007669"/>
    <property type="project" value="InterPro"/>
</dbReference>
<evidence type="ECO:0000256" key="3">
    <source>
        <dbReference type="ARBA" id="ARBA00013732"/>
    </source>
</evidence>
<evidence type="ECO:0000256" key="8">
    <source>
        <dbReference type="ARBA" id="ARBA00023136"/>
    </source>
</evidence>
<dbReference type="InterPro" id="IPR023333">
    <property type="entry name" value="Proteasome_suB-type"/>
</dbReference>
<evidence type="ECO:0000256" key="7">
    <source>
        <dbReference type="ARBA" id="ARBA00022942"/>
    </source>
</evidence>
<dbReference type="GO" id="GO:0005741">
    <property type="term" value="C:mitochondrial outer membrane"/>
    <property type="evidence" value="ECO:0007669"/>
    <property type="project" value="UniProtKB-SubCell"/>
</dbReference>
<sequence>MESCGVKLNFWENGPQPGQLYSLSGSTGSTGTSCGPVRHTLNPMVTGTSVLGVKFTGGVIIAADMLGSYGSLARFRNVSRLMKVNDNTILGASGDYADYQHLKHIIEQMVIDEELLGDGHSYSPKAVHSWLTRVMYNRRSKMNPLWNTVVIGGFYNGESFLGYVDKLGVAYQAPTVATGFGAYLAQPLMREVVENKAEISKQEARELVERCLKVLYYRDARSYNRHEIAIVTEEGVEIIGPLSSETNWDIAHMVRWCTLKSVLSSDGVSQRWLRMSEDQRQVEASQEGGAGVEGDTEPSMLLQKLKSNISKDVQTKVDQILPLRDLTSDPMDPLLVVTQLRDLASDPMNRRAIVQDQGCLPGLILFLDHPNPQVVYCALQALRYLSECRWNQEKLQGELGMMLSLQSVIQNSTTPGETRLLASEISSLLSSSSSSSSSQPEEKLSSRRRAQFFLGSNNKRAKTVTLHIQGLDDWSRRSQCSEALLRTRGVISFTFKMIQRRCIVRIQSELRAEVLVPLEEEGSGSDQDQELPDYLPEDESPSVDPEQALTQGRSERGGNRWLGAASNFLSRSFYW</sequence>
<dbReference type="PROSITE" id="PS51476">
    <property type="entry name" value="PROTEASOME_BETA_2"/>
    <property type="match status" value="1"/>
</dbReference>
<name>A0AAD9B9E3_DISEL</name>
<evidence type="ECO:0000256" key="6">
    <source>
        <dbReference type="ARBA" id="ARBA00022787"/>
    </source>
</evidence>
<organism evidence="13 14">
    <name type="scientific">Dissostichus eleginoides</name>
    <name type="common">Patagonian toothfish</name>
    <name type="synonym">Dissostichus amissus</name>
    <dbReference type="NCBI Taxonomy" id="100907"/>
    <lineage>
        <taxon>Eukaryota</taxon>
        <taxon>Metazoa</taxon>
        <taxon>Chordata</taxon>
        <taxon>Craniata</taxon>
        <taxon>Vertebrata</taxon>
        <taxon>Euteleostomi</taxon>
        <taxon>Actinopterygii</taxon>
        <taxon>Neopterygii</taxon>
        <taxon>Teleostei</taxon>
        <taxon>Neoteleostei</taxon>
        <taxon>Acanthomorphata</taxon>
        <taxon>Eupercaria</taxon>
        <taxon>Perciformes</taxon>
        <taxon>Notothenioidei</taxon>
        <taxon>Nototheniidae</taxon>
        <taxon>Dissostichus</taxon>
    </lineage>
</organism>
<dbReference type="Gene3D" id="6.10.140.1290">
    <property type="match status" value="1"/>
</dbReference>
<dbReference type="InterPro" id="IPR016024">
    <property type="entry name" value="ARM-type_fold"/>
</dbReference>
<keyword evidence="7 13" id="KW-0647">Proteasome</keyword>